<dbReference type="InterPro" id="IPR010525">
    <property type="entry name" value="ARF_dom"/>
</dbReference>
<keyword evidence="4" id="KW-1185">Reference proteome</keyword>
<reference evidence="3" key="1">
    <citation type="journal article" date="2018" name="DNA Res.">
        <title>Multiple hybrid de novo genome assembly of finger millet, an orphan allotetraploid crop.</title>
        <authorList>
            <person name="Hatakeyama M."/>
            <person name="Aluri S."/>
            <person name="Balachadran M.T."/>
            <person name="Sivarajan S.R."/>
            <person name="Patrignani A."/>
            <person name="Gruter S."/>
            <person name="Poveda L."/>
            <person name="Shimizu-Inatsugi R."/>
            <person name="Baeten J."/>
            <person name="Francoijs K.J."/>
            <person name="Nataraja K.N."/>
            <person name="Reddy Y.A.N."/>
            <person name="Phadnis S."/>
            <person name="Ravikumar R.L."/>
            <person name="Schlapbach R."/>
            <person name="Sreeman S.M."/>
            <person name="Shimizu K.K."/>
        </authorList>
    </citation>
    <scope>NUCLEOTIDE SEQUENCE</scope>
</reference>
<dbReference type="GO" id="GO:0009725">
    <property type="term" value="P:response to hormone"/>
    <property type="evidence" value="ECO:0007669"/>
    <property type="project" value="InterPro"/>
</dbReference>
<dbReference type="GO" id="GO:0005634">
    <property type="term" value="C:nucleus"/>
    <property type="evidence" value="ECO:0007669"/>
    <property type="project" value="InterPro"/>
</dbReference>
<dbReference type="InterPro" id="IPR044835">
    <property type="entry name" value="ARF_plant"/>
</dbReference>
<proteinExistence type="predicted"/>
<organism evidence="3 4">
    <name type="scientific">Eleusine coracana subsp. coracana</name>
    <dbReference type="NCBI Taxonomy" id="191504"/>
    <lineage>
        <taxon>Eukaryota</taxon>
        <taxon>Viridiplantae</taxon>
        <taxon>Streptophyta</taxon>
        <taxon>Embryophyta</taxon>
        <taxon>Tracheophyta</taxon>
        <taxon>Spermatophyta</taxon>
        <taxon>Magnoliopsida</taxon>
        <taxon>Liliopsida</taxon>
        <taxon>Poales</taxon>
        <taxon>Poaceae</taxon>
        <taxon>PACMAD clade</taxon>
        <taxon>Chloridoideae</taxon>
        <taxon>Cynodonteae</taxon>
        <taxon>Eleusininae</taxon>
        <taxon>Eleusine</taxon>
    </lineage>
</organism>
<evidence type="ECO:0000313" key="4">
    <source>
        <dbReference type="Proteomes" id="UP001054889"/>
    </source>
</evidence>
<dbReference type="Gene3D" id="3.10.20.90">
    <property type="entry name" value="Phosphatidylinositol 3-kinase Catalytic Subunit, Chain A, domain 1"/>
    <property type="match status" value="1"/>
</dbReference>
<dbReference type="Pfam" id="PF06507">
    <property type="entry name" value="ARF_AD"/>
    <property type="match status" value="1"/>
</dbReference>
<gene>
    <name evidence="3" type="primary">ga19662</name>
    <name evidence="3" type="ORF">PR202_ga19662</name>
</gene>
<protein>
    <recommendedName>
        <fullName evidence="2">PB1 domain-containing protein</fullName>
    </recommendedName>
</protein>
<reference evidence="3" key="2">
    <citation type="submission" date="2021-12" db="EMBL/GenBank/DDBJ databases">
        <title>Resequencing data analysis of finger millet.</title>
        <authorList>
            <person name="Hatakeyama M."/>
            <person name="Aluri S."/>
            <person name="Balachadran M.T."/>
            <person name="Sivarajan S.R."/>
            <person name="Poveda L."/>
            <person name="Shimizu-Inatsugi R."/>
            <person name="Schlapbach R."/>
            <person name="Sreeman S.M."/>
            <person name="Shimizu K.K."/>
        </authorList>
    </citation>
    <scope>NUCLEOTIDE SEQUENCE</scope>
</reference>
<comment type="caution">
    <text evidence="3">The sequence shown here is derived from an EMBL/GenBank/DDBJ whole genome shotgun (WGS) entry which is preliminary data.</text>
</comment>
<dbReference type="AlphaFoldDB" id="A0AAV5CUV1"/>
<dbReference type="FunFam" id="2.30.30.1040:FF:000002">
    <property type="entry name" value="Auxin response factor"/>
    <property type="match status" value="1"/>
</dbReference>
<evidence type="ECO:0000259" key="2">
    <source>
        <dbReference type="PROSITE" id="PS51745"/>
    </source>
</evidence>
<feature type="domain" description="PB1" evidence="2">
    <location>
        <begin position="256"/>
        <end position="336"/>
    </location>
</feature>
<feature type="compositionally biased region" description="Low complexity" evidence="1">
    <location>
        <begin position="187"/>
        <end position="198"/>
    </location>
</feature>
<dbReference type="EMBL" id="BQKI01000009">
    <property type="protein sequence ID" value="GJN02323.1"/>
    <property type="molecule type" value="Genomic_DNA"/>
</dbReference>
<feature type="compositionally biased region" description="Low complexity" evidence="1">
    <location>
        <begin position="142"/>
        <end position="154"/>
    </location>
</feature>
<dbReference type="GO" id="GO:0006355">
    <property type="term" value="P:regulation of DNA-templated transcription"/>
    <property type="evidence" value="ECO:0007669"/>
    <property type="project" value="InterPro"/>
</dbReference>
<dbReference type="PANTHER" id="PTHR31384">
    <property type="entry name" value="AUXIN RESPONSE FACTOR 4-RELATED"/>
    <property type="match status" value="1"/>
</dbReference>
<feature type="region of interest" description="Disordered" evidence="1">
    <location>
        <begin position="186"/>
        <end position="227"/>
    </location>
</feature>
<dbReference type="GO" id="GO:0003677">
    <property type="term" value="F:DNA binding"/>
    <property type="evidence" value="ECO:0007669"/>
    <property type="project" value="InterPro"/>
</dbReference>
<dbReference type="PROSITE" id="PS51745">
    <property type="entry name" value="PB1"/>
    <property type="match status" value="1"/>
</dbReference>
<accession>A0AAV5CUV1</accession>
<dbReference type="InterPro" id="IPR053793">
    <property type="entry name" value="PB1-like"/>
</dbReference>
<dbReference type="Proteomes" id="UP001054889">
    <property type="component" value="Unassembled WGS sequence"/>
</dbReference>
<sequence length="343" mass="36766">MEAMQVQWCPGIRFKMPFETEDSSRISWFMGTVAAVQPADPARWPQSPWRLLQVGWDEPELLQNVKRVCPWQVELVSSMPNLHLPSSYVVAAAEEAAHPPALLPLRPPPPLRPVPPGLLLSGVKDRHHAPRTISTDLTIGNPSPARQSSCSPSSTGAKRKAHDDVINKPQGIVLFGRTILTEDQIKGATSSSGGRTSTNKADSGAEKAPTNTGSEGSGSGVIQGSPTSSWRLHQWSIQDHQTGSQSSSELLFGLEPGQCKVFVESDAVGRNLDLSALGSFDELHARLSGMFGIDGAELRGHVLYRTASGDVKHVGDEPFSAFVKSARRITILTDAGSDNIGGS</sequence>
<dbReference type="Gene3D" id="2.30.30.1040">
    <property type="match status" value="1"/>
</dbReference>
<feature type="region of interest" description="Disordered" evidence="1">
    <location>
        <begin position="133"/>
        <end position="165"/>
    </location>
</feature>
<name>A0AAV5CUV1_ELECO</name>
<evidence type="ECO:0000313" key="3">
    <source>
        <dbReference type="EMBL" id="GJN02323.1"/>
    </source>
</evidence>
<dbReference type="PANTHER" id="PTHR31384:SF86">
    <property type="entry name" value="AUXIN RESPONSE FACTOR 10"/>
    <property type="match status" value="1"/>
</dbReference>
<evidence type="ECO:0000256" key="1">
    <source>
        <dbReference type="SAM" id="MobiDB-lite"/>
    </source>
</evidence>